<comment type="caution">
    <text evidence="2">The sequence shown here is derived from an EMBL/GenBank/DDBJ whole genome shotgun (WGS) entry which is preliminary data.</text>
</comment>
<evidence type="ECO:0000313" key="3">
    <source>
        <dbReference type="Proteomes" id="UP000590740"/>
    </source>
</evidence>
<protein>
    <submittedName>
        <fullName evidence="2">Uncharacterized protein</fullName>
    </submittedName>
</protein>
<dbReference type="AlphaFoldDB" id="A0A7W7YGF1"/>
<dbReference type="Proteomes" id="UP000590740">
    <property type="component" value="Unassembled WGS sequence"/>
</dbReference>
<name>A0A7W7YGF1_9BACT</name>
<keyword evidence="3" id="KW-1185">Reference proteome</keyword>
<dbReference type="EMBL" id="JACHIG010000025">
    <property type="protein sequence ID" value="MBB5035707.1"/>
    <property type="molecule type" value="Genomic_DNA"/>
</dbReference>
<sequence length="203" mass="22837">MNSGLRFDARLIIAVAVIFCAVFPAAAEEQPAAQRPQSENLLSWDELAAHAGLTGLKFKTLKEYQVDGVYDGFRGYFDVIQASIQLTPEEWTRLESGGHPLLNPWTTGKIDERTWKSTVDLILEAEDPKAKPFDYEAFTKGAVIHHSGLPARARKVDATRLNMTDKAVILHRPDLHSTRLYMLSPNSDGKSGVLYYFFTRYTF</sequence>
<organism evidence="2 3">
    <name type="scientific">Prosthecobacter vanneervenii</name>
    <dbReference type="NCBI Taxonomy" id="48466"/>
    <lineage>
        <taxon>Bacteria</taxon>
        <taxon>Pseudomonadati</taxon>
        <taxon>Verrucomicrobiota</taxon>
        <taxon>Verrucomicrobiia</taxon>
        <taxon>Verrucomicrobiales</taxon>
        <taxon>Verrucomicrobiaceae</taxon>
        <taxon>Prosthecobacter</taxon>
    </lineage>
</organism>
<keyword evidence="1" id="KW-0732">Signal</keyword>
<reference evidence="2 3" key="1">
    <citation type="submission" date="2020-08" db="EMBL/GenBank/DDBJ databases">
        <title>Genomic Encyclopedia of Type Strains, Phase IV (KMG-IV): sequencing the most valuable type-strain genomes for metagenomic binning, comparative biology and taxonomic classification.</title>
        <authorList>
            <person name="Goeker M."/>
        </authorList>
    </citation>
    <scope>NUCLEOTIDE SEQUENCE [LARGE SCALE GENOMIC DNA]</scope>
    <source>
        <strain evidence="2 3">DSM 12252</strain>
    </source>
</reference>
<accession>A0A7W7YGF1</accession>
<proteinExistence type="predicted"/>
<feature type="chain" id="PRO_5030612775" evidence="1">
    <location>
        <begin position="28"/>
        <end position="203"/>
    </location>
</feature>
<evidence type="ECO:0000256" key="1">
    <source>
        <dbReference type="SAM" id="SignalP"/>
    </source>
</evidence>
<dbReference type="RefSeq" id="WP_184344770.1">
    <property type="nucleotide sequence ID" value="NZ_JACHIG010000025.1"/>
</dbReference>
<evidence type="ECO:0000313" key="2">
    <source>
        <dbReference type="EMBL" id="MBB5035707.1"/>
    </source>
</evidence>
<feature type="signal peptide" evidence="1">
    <location>
        <begin position="1"/>
        <end position="27"/>
    </location>
</feature>
<gene>
    <name evidence="2" type="ORF">HNQ65_005321</name>
</gene>